<keyword evidence="2" id="KW-1185">Reference proteome</keyword>
<organism evidence="1 2">
    <name type="scientific">Blautia hydrogenotrophica (strain DSM 10507 / JCM 14656 / S5a33)</name>
    <name type="common">Ruminococcus hydrogenotrophicus</name>
    <dbReference type="NCBI Taxonomy" id="476272"/>
    <lineage>
        <taxon>Bacteria</taxon>
        <taxon>Bacillati</taxon>
        <taxon>Bacillota</taxon>
        <taxon>Clostridia</taxon>
        <taxon>Lachnospirales</taxon>
        <taxon>Lachnospiraceae</taxon>
        <taxon>Blautia</taxon>
    </lineage>
</organism>
<sequence length="112" mass="13087">MYMALTEEQAKKIRGLGISVIEWKRCIRNNVNVGIYAINKAAEKAAQAWKKILDVINDFVDMAKLVIEEIKEKFHFPVSRRYKFVKILGAMGYDKQRVWTLTRHTRLARSNC</sequence>
<dbReference type="HOGENOM" id="CLU_2141013_0_0_9"/>
<dbReference type="AlphaFoldDB" id="C0CLN5"/>
<gene>
    <name evidence="1" type="ORF">RUMHYD_01757</name>
</gene>
<comment type="caution">
    <text evidence="1">The sequence shown here is derived from an EMBL/GenBank/DDBJ whole genome shotgun (WGS) entry which is preliminary data.</text>
</comment>
<dbReference type="Proteomes" id="UP000003100">
    <property type="component" value="Unassembled WGS sequence"/>
</dbReference>
<evidence type="ECO:0000313" key="1">
    <source>
        <dbReference type="EMBL" id="EEG49329.1"/>
    </source>
</evidence>
<accession>C0CLN5</accession>
<evidence type="ECO:0000313" key="2">
    <source>
        <dbReference type="Proteomes" id="UP000003100"/>
    </source>
</evidence>
<proteinExistence type="predicted"/>
<reference evidence="1 2" key="2">
    <citation type="submission" date="2009-02" db="EMBL/GenBank/DDBJ databases">
        <title>Draft genome sequence of Blautia hydrogenotrophica DSM 10507 (Ruminococcus hydrogenotrophicus DSM 10507).</title>
        <authorList>
            <person name="Sudarsanam P."/>
            <person name="Ley R."/>
            <person name="Guruge J."/>
            <person name="Turnbaugh P.J."/>
            <person name="Mahowald M."/>
            <person name="Liep D."/>
            <person name="Gordon J."/>
        </authorList>
    </citation>
    <scope>NUCLEOTIDE SEQUENCE [LARGE SCALE GENOMIC DNA]</scope>
    <source>
        <strain evidence="2">DSM 10507 / JCM 14656 / S5a33</strain>
    </source>
</reference>
<dbReference type="RefSeq" id="WP_005948599.1">
    <property type="nucleotide sequence ID" value="NZ_CP136423.1"/>
</dbReference>
<dbReference type="PATRIC" id="fig|476272.21.peg.2134"/>
<name>C0CLN5_BLAHS</name>
<reference evidence="1 2" key="1">
    <citation type="submission" date="2009-01" db="EMBL/GenBank/DDBJ databases">
        <authorList>
            <person name="Fulton L."/>
            <person name="Clifton S."/>
            <person name="Fulton B."/>
            <person name="Xu J."/>
            <person name="Minx P."/>
            <person name="Pepin K.H."/>
            <person name="Johnson M."/>
            <person name="Bhonagiri V."/>
            <person name="Nash W.E."/>
            <person name="Mardis E.R."/>
            <person name="Wilson R.K."/>
        </authorList>
    </citation>
    <scope>NUCLEOTIDE SEQUENCE [LARGE SCALE GENOMIC DNA]</scope>
    <source>
        <strain evidence="2">DSM 10507 / JCM 14656 / S5a33</strain>
    </source>
</reference>
<dbReference type="GeneID" id="86822041"/>
<dbReference type="EMBL" id="ACBZ01000089">
    <property type="protein sequence ID" value="EEG49329.1"/>
    <property type="molecule type" value="Genomic_DNA"/>
</dbReference>
<protein>
    <submittedName>
        <fullName evidence="1">Uncharacterized protein</fullName>
    </submittedName>
</protein>